<keyword evidence="1 3" id="KW-0238">DNA-binding</keyword>
<gene>
    <name evidence="6" type="ORF">EB796_023272</name>
</gene>
<dbReference type="GO" id="GO:0009653">
    <property type="term" value="P:anatomical structure morphogenesis"/>
    <property type="evidence" value="ECO:0007669"/>
    <property type="project" value="TreeGrafter"/>
</dbReference>
<dbReference type="PRINTS" id="PR00053">
    <property type="entry name" value="FORKHEAD"/>
</dbReference>
<evidence type="ECO:0000256" key="2">
    <source>
        <dbReference type="ARBA" id="ARBA00023242"/>
    </source>
</evidence>
<name>A0A7J7IXZ1_BUGNE</name>
<dbReference type="Pfam" id="PF00250">
    <property type="entry name" value="Forkhead"/>
    <property type="match status" value="1"/>
</dbReference>
<dbReference type="OrthoDB" id="5402974at2759"/>
<comment type="subcellular location">
    <subcellularLocation>
        <location evidence="3">Nucleus</location>
    </subcellularLocation>
</comment>
<dbReference type="InterPro" id="IPR036388">
    <property type="entry name" value="WH-like_DNA-bd_sf"/>
</dbReference>
<dbReference type="Gene3D" id="1.10.10.10">
    <property type="entry name" value="Winged helix-like DNA-binding domain superfamily/Winged helix DNA-binding domain"/>
    <property type="match status" value="1"/>
</dbReference>
<keyword evidence="7" id="KW-1185">Reference proteome</keyword>
<dbReference type="GO" id="GO:0030154">
    <property type="term" value="P:cell differentiation"/>
    <property type="evidence" value="ECO:0007669"/>
    <property type="project" value="TreeGrafter"/>
</dbReference>
<dbReference type="Proteomes" id="UP000593567">
    <property type="component" value="Unassembled WGS sequence"/>
</dbReference>
<dbReference type="PANTHER" id="PTHR11829:SF377">
    <property type="entry name" value="FORK HEAD DOMAIN-CONTAINING PROTEIN FD4-RELATED"/>
    <property type="match status" value="1"/>
</dbReference>
<dbReference type="SMART" id="SM00339">
    <property type="entry name" value="FH"/>
    <property type="match status" value="1"/>
</dbReference>
<evidence type="ECO:0000313" key="6">
    <source>
        <dbReference type="EMBL" id="KAF6018416.1"/>
    </source>
</evidence>
<feature type="domain" description="Fork-head" evidence="5">
    <location>
        <begin position="1"/>
        <end position="75"/>
    </location>
</feature>
<evidence type="ECO:0000256" key="1">
    <source>
        <dbReference type="ARBA" id="ARBA00023125"/>
    </source>
</evidence>
<dbReference type="InterPro" id="IPR030456">
    <property type="entry name" value="TF_fork_head_CS_2"/>
</dbReference>
<sequence length="260" mass="29215">MLPLSGIYKWIMENFPYYRENTQRWQNSLRHNLSFNDCFIKIQRKSTGKGKGCYWALHTNCSTMFENGSFLRRRKRFKLEEGLEGNTKSVSGSSIEKPGQIENLPKPVNNFNRPRLDSQSYSPRSSTSVSPPAMPPCSTYSALAMTAPTLDNPLFNRTSPSMAAAYSSLMMQYALPYLFPLPSMALPASYIDPRLASEYANLLKKQQEYQQVIKPETTSDCESYGDRSSPAVSISASSPSSEPDCFIVPQDQALDLSSKH</sequence>
<feature type="region of interest" description="Disordered" evidence="4">
    <location>
        <begin position="86"/>
        <end position="134"/>
    </location>
</feature>
<comment type="caution">
    <text evidence="6">The sequence shown here is derived from an EMBL/GenBank/DDBJ whole genome shotgun (WGS) entry which is preliminary data.</text>
</comment>
<dbReference type="InterPro" id="IPR036390">
    <property type="entry name" value="WH_DNA-bd_sf"/>
</dbReference>
<organism evidence="6 7">
    <name type="scientific">Bugula neritina</name>
    <name type="common">Brown bryozoan</name>
    <name type="synonym">Sertularia neritina</name>
    <dbReference type="NCBI Taxonomy" id="10212"/>
    <lineage>
        <taxon>Eukaryota</taxon>
        <taxon>Metazoa</taxon>
        <taxon>Spiralia</taxon>
        <taxon>Lophotrochozoa</taxon>
        <taxon>Bryozoa</taxon>
        <taxon>Gymnolaemata</taxon>
        <taxon>Cheilostomatida</taxon>
        <taxon>Flustrina</taxon>
        <taxon>Buguloidea</taxon>
        <taxon>Bugulidae</taxon>
        <taxon>Bugula</taxon>
    </lineage>
</organism>
<evidence type="ECO:0000256" key="4">
    <source>
        <dbReference type="SAM" id="MobiDB-lite"/>
    </source>
</evidence>
<dbReference type="SUPFAM" id="SSF46785">
    <property type="entry name" value="Winged helix' DNA-binding domain"/>
    <property type="match status" value="1"/>
</dbReference>
<keyword evidence="2 3" id="KW-0539">Nucleus</keyword>
<feature type="region of interest" description="Disordered" evidence="4">
    <location>
        <begin position="215"/>
        <end position="246"/>
    </location>
</feature>
<dbReference type="GO" id="GO:0000981">
    <property type="term" value="F:DNA-binding transcription factor activity, RNA polymerase II-specific"/>
    <property type="evidence" value="ECO:0007669"/>
    <property type="project" value="TreeGrafter"/>
</dbReference>
<evidence type="ECO:0000256" key="3">
    <source>
        <dbReference type="PROSITE-ProRule" id="PRU00089"/>
    </source>
</evidence>
<dbReference type="PROSITE" id="PS50039">
    <property type="entry name" value="FORK_HEAD_3"/>
    <property type="match status" value="1"/>
</dbReference>
<dbReference type="GO" id="GO:0005634">
    <property type="term" value="C:nucleus"/>
    <property type="evidence" value="ECO:0007669"/>
    <property type="project" value="UniProtKB-SubCell"/>
</dbReference>
<accession>A0A7J7IXZ1</accession>
<dbReference type="PANTHER" id="PTHR11829">
    <property type="entry name" value="FORKHEAD BOX PROTEIN"/>
    <property type="match status" value="1"/>
</dbReference>
<evidence type="ECO:0000313" key="7">
    <source>
        <dbReference type="Proteomes" id="UP000593567"/>
    </source>
</evidence>
<dbReference type="InterPro" id="IPR001766">
    <property type="entry name" value="Fork_head_dom"/>
</dbReference>
<dbReference type="PROSITE" id="PS00658">
    <property type="entry name" value="FORK_HEAD_2"/>
    <property type="match status" value="1"/>
</dbReference>
<dbReference type="AlphaFoldDB" id="A0A7J7IXZ1"/>
<dbReference type="GO" id="GO:0000978">
    <property type="term" value="F:RNA polymerase II cis-regulatory region sequence-specific DNA binding"/>
    <property type="evidence" value="ECO:0007669"/>
    <property type="project" value="TreeGrafter"/>
</dbReference>
<dbReference type="EMBL" id="VXIV02003311">
    <property type="protein sequence ID" value="KAF6018416.1"/>
    <property type="molecule type" value="Genomic_DNA"/>
</dbReference>
<proteinExistence type="predicted"/>
<evidence type="ECO:0000259" key="5">
    <source>
        <dbReference type="PROSITE" id="PS50039"/>
    </source>
</evidence>
<dbReference type="InterPro" id="IPR050211">
    <property type="entry name" value="FOX_domain-containing"/>
</dbReference>
<reference evidence="6" key="1">
    <citation type="submission" date="2020-06" db="EMBL/GenBank/DDBJ databases">
        <title>Draft genome of Bugula neritina, a colonial animal packing powerful symbionts and potential medicines.</title>
        <authorList>
            <person name="Rayko M."/>
        </authorList>
    </citation>
    <scope>NUCLEOTIDE SEQUENCE [LARGE SCALE GENOMIC DNA]</scope>
    <source>
        <strain evidence="6">Kwan_BN1</strain>
    </source>
</reference>
<protein>
    <recommendedName>
        <fullName evidence="5">Fork-head domain-containing protein</fullName>
    </recommendedName>
</protein>
<feature type="DNA-binding region" description="Fork-head" evidence="3">
    <location>
        <begin position="1"/>
        <end position="75"/>
    </location>
</feature>
<feature type="compositionally biased region" description="Low complexity" evidence="4">
    <location>
        <begin position="118"/>
        <end position="131"/>
    </location>
</feature>
<feature type="compositionally biased region" description="Low complexity" evidence="4">
    <location>
        <begin position="228"/>
        <end position="241"/>
    </location>
</feature>